<evidence type="ECO:0000256" key="1">
    <source>
        <dbReference type="ARBA" id="ARBA00022448"/>
    </source>
</evidence>
<dbReference type="GO" id="GO:0006893">
    <property type="term" value="P:Golgi to plasma membrane transport"/>
    <property type="evidence" value="ECO:0007669"/>
    <property type="project" value="TreeGrafter"/>
</dbReference>
<evidence type="ECO:0000256" key="4">
    <source>
        <dbReference type="RuleBase" id="RU367079"/>
    </source>
</evidence>
<feature type="compositionally biased region" description="Gly residues" evidence="5">
    <location>
        <begin position="117"/>
        <end position="127"/>
    </location>
</feature>
<evidence type="ECO:0000313" key="8">
    <source>
        <dbReference type="EMBL" id="KAH7087630.1"/>
    </source>
</evidence>
<dbReference type="Pfam" id="PF04048">
    <property type="entry name" value="Sec8_N"/>
    <property type="match status" value="1"/>
</dbReference>
<name>A0A8K0VZ63_9PLEO</name>
<dbReference type="InterPro" id="IPR007191">
    <property type="entry name" value="Sec8_exocyst_N"/>
</dbReference>
<dbReference type="EMBL" id="JAGMVJ010000009">
    <property type="protein sequence ID" value="KAH7087630.1"/>
    <property type="molecule type" value="Genomic_DNA"/>
</dbReference>
<evidence type="ECO:0000313" key="9">
    <source>
        <dbReference type="Proteomes" id="UP000813461"/>
    </source>
</evidence>
<dbReference type="GO" id="GO:0006612">
    <property type="term" value="P:protein targeting to membrane"/>
    <property type="evidence" value="ECO:0007669"/>
    <property type="project" value="UniProtKB-UniRule"/>
</dbReference>
<dbReference type="PANTHER" id="PTHR14146:SF0">
    <property type="entry name" value="EXOCYST COMPLEX COMPONENT 4"/>
    <property type="match status" value="1"/>
</dbReference>
<proteinExistence type="inferred from homology"/>
<dbReference type="GO" id="GO:0000145">
    <property type="term" value="C:exocyst"/>
    <property type="evidence" value="ECO:0007669"/>
    <property type="project" value="UniProtKB-UniRule"/>
</dbReference>
<evidence type="ECO:0000256" key="2">
    <source>
        <dbReference type="ARBA" id="ARBA00022483"/>
    </source>
</evidence>
<feature type="region of interest" description="Disordered" evidence="5">
    <location>
        <begin position="1"/>
        <end position="169"/>
    </location>
</feature>
<feature type="compositionally biased region" description="Basic and acidic residues" evidence="5">
    <location>
        <begin position="78"/>
        <end position="97"/>
    </location>
</feature>
<sequence length="1150" mass="128709">MSRNPGYSQAGPNGGGYTNGNYGNGGYGAPNGDGSGRPSERRQRPGGYGGLSAPPDDYPRPPTSDRPRRPPGYGGISPRDDDYGRRPSGDSQRERRPGGYGGFSTRDDEFARPPSSGRGGRPGGYGGMQQPPEDARVTRPTSLERTQARRRSSERPGRNRPAGNYGPGSQRIEDVLQYIRQNWDFMTQDQCVPIEVALKLMDSSSLGLASQYGQFRNTHQDLQQALKAIVNEHHQGFNSSIGTFHQIQSSLQNSQHRVRSLKSSLASAKTQLATAKPELKEFATASQNYDDMLQMLSAIEELQLVPEQLEARISEKRFLTAVDILQKALLMIRKSEMEKIGALNDLRTYLSNQEVSLTDILIEELHSHLYLKSPYCEDRWKEYAQNQVKGGISERAQTDARGRLLYHFLDGLDTAEPMTDDATHNPEADTFQYIRLVVESLNKMNRLEMAVNTIEQRLPVELFKVVDKSNNEVAQRHPSILRAYASRKGSKSKTAIESDDIRATLLNDLLWTLYARFEAIAESHRAVHDVVAGIVRREGLRDSSSAILTRGFKELWKLYQSEMRSLLHDYLATDGDASYRSGQGPKSAGSVFSRAPRDRTKRMFKLSDMNTKSPDIAQEREDLEFILKSSVPGLVSDSKRPEDMIADTSANLDGSATGHKLLVEPSVFNMGILLPPSLDFLNRLKEVVPPNSDIIMSTLTSFLDDFLVNVFHPQLDETLVELSSQTFIELDSFNEDPQWANYSKKPIFKGTAQFFTLISAFCKMLDNLPHDQAFSQLIVSQLDTYAQKCNGWYKALVSRSQPAPSGRRPKAAAAWAESDDDLGQLVTQILQADLSHRKNFDGLVGKEITLLQEAIDAEALDQADMVQERKGIVNLCLLYTSMKWLATKTAQLRHISNRATNSARSESSKERHTQRWTLLASSEPRAEGSNIYLPLDQETAPEFDRVVSAYQSLSTRVLRTLHLAVRSTIIFSLTSSLQSNLFIDAPLNDPDPTILALNSNIVTFDTEVSRYTPDATYRRMTYGLASLMDIYLLTLCTQRIERMNTHGCAHMQLNILVLQQNLKNIEEGAALPFSALFFDLFTAGPDAIVSRAKQFGKDFGVPGGIWNEQSVKKLLEMTYEERLNGENRESSVSAKRQLDAQLLEISEFMY</sequence>
<comment type="similarity">
    <text evidence="4">Belongs to the SEC8 family.</text>
</comment>
<feature type="compositionally biased region" description="Basic and acidic residues" evidence="5">
    <location>
        <begin position="57"/>
        <end position="68"/>
    </location>
</feature>
<accession>A0A8K0VZ63</accession>
<dbReference type="GO" id="GO:0090522">
    <property type="term" value="P:vesicle tethering involved in exocytosis"/>
    <property type="evidence" value="ECO:0007669"/>
    <property type="project" value="UniProtKB-UniRule"/>
</dbReference>
<keyword evidence="1 4" id="KW-0813">Transport</keyword>
<reference evidence="8" key="1">
    <citation type="journal article" date="2021" name="Nat. Commun.">
        <title>Genetic determinants of endophytism in the Arabidopsis root mycobiome.</title>
        <authorList>
            <person name="Mesny F."/>
            <person name="Miyauchi S."/>
            <person name="Thiergart T."/>
            <person name="Pickel B."/>
            <person name="Atanasova L."/>
            <person name="Karlsson M."/>
            <person name="Huettel B."/>
            <person name="Barry K.W."/>
            <person name="Haridas S."/>
            <person name="Chen C."/>
            <person name="Bauer D."/>
            <person name="Andreopoulos W."/>
            <person name="Pangilinan J."/>
            <person name="LaButti K."/>
            <person name="Riley R."/>
            <person name="Lipzen A."/>
            <person name="Clum A."/>
            <person name="Drula E."/>
            <person name="Henrissat B."/>
            <person name="Kohler A."/>
            <person name="Grigoriev I.V."/>
            <person name="Martin F.M."/>
            <person name="Hacquard S."/>
        </authorList>
    </citation>
    <scope>NUCLEOTIDE SEQUENCE</scope>
    <source>
        <strain evidence="8">MPI-SDFR-AT-0120</strain>
    </source>
</reference>
<gene>
    <name evidence="8" type="ORF">FB567DRAFT_525385</name>
</gene>
<feature type="domain" description="Exocyst complex component Sec8 middle helical bundle" evidence="7">
    <location>
        <begin position="425"/>
        <end position="678"/>
    </location>
</feature>
<dbReference type="InterPro" id="IPR048630">
    <property type="entry name" value="Sec8_M"/>
</dbReference>
<dbReference type="Proteomes" id="UP000813461">
    <property type="component" value="Unassembled WGS sequence"/>
</dbReference>
<feature type="domain" description="Exocyst complex component Sec8 N-terminal" evidence="6">
    <location>
        <begin position="172"/>
        <end position="311"/>
    </location>
</feature>
<dbReference type="OrthoDB" id="272977at2759"/>
<protein>
    <recommendedName>
        <fullName evidence="4">Exocyst complex component Sec8</fullName>
    </recommendedName>
</protein>
<dbReference type="PANTHER" id="PTHR14146">
    <property type="entry name" value="EXOCYST COMPLEX COMPONENT 4"/>
    <property type="match status" value="1"/>
</dbReference>
<evidence type="ECO:0000256" key="3">
    <source>
        <dbReference type="ARBA" id="ARBA00022927"/>
    </source>
</evidence>
<dbReference type="AlphaFoldDB" id="A0A8K0VZ63"/>
<dbReference type="GO" id="GO:0015031">
    <property type="term" value="P:protein transport"/>
    <property type="evidence" value="ECO:0007669"/>
    <property type="project" value="UniProtKB-KW"/>
</dbReference>
<comment type="caution">
    <text evidence="8">The sequence shown here is derived from an EMBL/GenBank/DDBJ whole genome shotgun (WGS) entry which is preliminary data.</text>
</comment>
<dbReference type="Pfam" id="PF20652">
    <property type="entry name" value="Sec8_C"/>
    <property type="match status" value="1"/>
</dbReference>
<organism evidence="8 9">
    <name type="scientific">Paraphoma chrysanthemicola</name>
    <dbReference type="NCBI Taxonomy" id="798071"/>
    <lineage>
        <taxon>Eukaryota</taxon>
        <taxon>Fungi</taxon>
        <taxon>Dikarya</taxon>
        <taxon>Ascomycota</taxon>
        <taxon>Pezizomycotina</taxon>
        <taxon>Dothideomycetes</taxon>
        <taxon>Pleosporomycetidae</taxon>
        <taxon>Pleosporales</taxon>
        <taxon>Pleosporineae</taxon>
        <taxon>Phaeosphaeriaceae</taxon>
        <taxon>Paraphoma</taxon>
    </lineage>
</organism>
<evidence type="ECO:0000259" key="7">
    <source>
        <dbReference type="Pfam" id="PF20652"/>
    </source>
</evidence>
<evidence type="ECO:0000259" key="6">
    <source>
        <dbReference type="Pfam" id="PF04048"/>
    </source>
</evidence>
<dbReference type="InterPro" id="IPR039682">
    <property type="entry name" value="Sec8/EXOC4"/>
</dbReference>
<keyword evidence="2 4" id="KW-0268">Exocytosis</keyword>
<evidence type="ECO:0000256" key="5">
    <source>
        <dbReference type="SAM" id="MobiDB-lite"/>
    </source>
</evidence>
<keyword evidence="3 4" id="KW-0653">Protein transport</keyword>
<comment type="function">
    <text evidence="4">Component of the exocyst complex involved in the docking of exocytic vesicles with fusion sites on the plasma membrane.</text>
</comment>
<dbReference type="GO" id="GO:0006904">
    <property type="term" value="P:vesicle docking involved in exocytosis"/>
    <property type="evidence" value="ECO:0007669"/>
    <property type="project" value="InterPro"/>
</dbReference>
<keyword evidence="9" id="KW-1185">Reference proteome</keyword>
<feature type="compositionally biased region" description="Gly residues" evidence="5">
    <location>
        <begin position="12"/>
        <end position="35"/>
    </location>
</feature>